<dbReference type="OrthoDB" id="9869743at2"/>
<name>A0A9X5E4H6_9CYAN</name>
<evidence type="ECO:0000313" key="1">
    <source>
        <dbReference type="EMBL" id="NHC35017.1"/>
    </source>
</evidence>
<dbReference type="RefSeq" id="WP_015155180.1">
    <property type="nucleotide sequence ID" value="NZ_JTJC03000002.1"/>
</dbReference>
<dbReference type="Proteomes" id="UP000031532">
    <property type="component" value="Unassembled WGS sequence"/>
</dbReference>
<dbReference type="EMBL" id="JTJC03000002">
    <property type="protein sequence ID" value="NHC35017.1"/>
    <property type="molecule type" value="Genomic_DNA"/>
</dbReference>
<gene>
    <name evidence="1" type="ORF">QH73_0010155</name>
</gene>
<comment type="caution">
    <text evidence="1">The sequence shown here is derived from an EMBL/GenBank/DDBJ whole genome shotgun (WGS) entry which is preliminary data.</text>
</comment>
<protein>
    <submittedName>
        <fullName evidence="1">Uncharacterized protein</fullName>
    </submittedName>
</protein>
<accession>A0A9X5E4H6</accession>
<keyword evidence="2" id="KW-1185">Reference proteome</keyword>
<reference evidence="1 2" key="1">
    <citation type="journal article" date="2015" name="Genome Announc.">
        <title>Draft Genome Sequence of the Terrestrial Cyanobacterium Scytonema millei VB511283, Isolated from Eastern India.</title>
        <authorList>
            <person name="Sen D."/>
            <person name="Chandrababunaidu M.M."/>
            <person name="Singh D."/>
            <person name="Sanghi N."/>
            <person name="Ghorai A."/>
            <person name="Mishra G.P."/>
            <person name="Madduluri M."/>
            <person name="Adhikary S.P."/>
            <person name="Tripathy S."/>
        </authorList>
    </citation>
    <scope>NUCLEOTIDE SEQUENCE [LARGE SCALE GENOMIC DNA]</scope>
    <source>
        <strain evidence="1 2">VB511283</strain>
    </source>
</reference>
<dbReference type="AlphaFoldDB" id="A0A9X5E4H6"/>
<sequence>MASNGNIKRTLDEVLPLAESLPLEDKAELVQRLIGEHSGLNVVIDNSCLSGSIIGLVNLMSRDEVAETLIAIANRVILEGKISKG</sequence>
<evidence type="ECO:0000313" key="2">
    <source>
        <dbReference type="Proteomes" id="UP000031532"/>
    </source>
</evidence>
<organism evidence="1 2">
    <name type="scientific">Scytonema millei VB511283</name>
    <dbReference type="NCBI Taxonomy" id="1245923"/>
    <lineage>
        <taxon>Bacteria</taxon>
        <taxon>Bacillati</taxon>
        <taxon>Cyanobacteriota</taxon>
        <taxon>Cyanophyceae</taxon>
        <taxon>Nostocales</taxon>
        <taxon>Scytonemataceae</taxon>
        <taxon>Scytonema</taxon>
    </lineage>
</organism>
<proteinExistence type="predicted"/>